<dbReference type="GO" id="GO:0005524">
    <property type="term" value="F:ATP binding"/>
    <property type="evidence" value="ECO:0007669"/>
    <property type="project" value="UniProtKB-KW"/>
</dbReference>
<dbReference type="InterPro" id="IPR011009">
    <property type="entry name" value="Kinase-like_dom_sf"/>
</dbReference>
<keyword evidence="5" id="KW-0067">ATP-binding</keyword>
<dbReference type="EC" id="2.7.11.1" evidence="1"/>
<evidence type="ECO:0000256" key="5">
    <source>
        <dbReference type="ARBA" id="ARBA00022840"/>
    </source>
</evidence>
<dbReference type="PANTHER" id="PTHR43671">
    <property type="entry name" value="SERINE/THREONINE-PROTEIN KINASE NEK"/>
    <property type="match status" value="1"/>
</dbReference>
<keyword evidence="6" id="KW-0812">Transmembrane</keyword>
<keyword evidence="3" id="KW-0547">Nucleotide-binding</keyword>
<evidence type="ECO:0000256" key="2">
    <source>
        <dbReference type="ARBA" id="ARBA00022679"/>
    </source>
</evidence>
<dbReference type="PANTHER" id="PTHR43671:SF13">
    <property type="entry name" value="SERINE_THREONINE-PROTEIN KINASE NEK2"/>
    <property type="match status" value="1"/>
</dbReference>
<evidence type="ECO:0000313" key="9">
    <source>
        <dbReference type="Proteomes" id="UP000287352"/>
    </source>
</evidence>
<evidence type="ECO:0000256" key="4">
    <source>
        <dbReference type="ARBA" id="ARBA00022777"/>
    </source>
</evidence>
<dbReference type="SMART" id="SM00220">
    <property type="entry name" value="S_TKc"/>
    <property type="match status" value="1"/>
</dbReference>
<keyword evidence="9" id="KW-1185">Reference proteome</keyword>
<reference evidence="9" key="1">
    <citation type="submission" date="2018-12" db="EMBL/GenBank/DDBJ databases">
        <title>Tengunoibacter tsumagoiensis gen. nov., sp. nov., Dictyobacter kobayashii sp. nov., D. alpinus sp. nov., and D. joshuensis sp. nov. and description of Dictyobacteraceae fam. nov. within the order Ktedonobacterales isolated from Tengu-no-mugimeshi.</title>
        <authorList>
            <person name="Wang C.M."/>
            <person name="Zheng Y."/>
            <person name="Sakai Y."/>
            <person name="Toyoda A."/>
            <person name="Minakuchi Y."/>
            <person name="Abe K."/>
            <person name="Yokota A."/>
            <person name="Yabe S."/>
        </authorList>
    </citation>
    <scope>NUCLEOTIDE SEQUENCE [LARGE SCALE GENOMIC DNA]</scope>
    <source>
        <strain evidence="9">Uno3</strain>
    </source>
</reference>
<dbReference type="PROSITE" id="PS50011">
    <property type="entry name" value="PROTEIN_KINASE_DOM"/>
    <property type="match status" value="1"/>
</dbReference>
<evidence type="ECO:0000256" key="6">
    <source>
        <dbReference type="SAM" id="Phobius"/>
    </source>
</evidence>
<feature type="transmembrane region" description="Helical" evidence="6">
    <location>
        <begin position="415"/>
        <end position="434"/>
    </location>
</feature>
<dbReference type="Gene3D" id="1.10.510.10">
    <property type="entry name" value="Transferase(Phosphotransferase) domain 1"/>
    <property type="match status" value="1"/>
</dbReference>
<organism evidence="8 9">
    <name type="scientific">Tengunoibacter tsumagoiensis</name>
    <dbReference type="NCBI Taxonomy" id="2014871"/>
    <lineage>
        <taxon>Bacteria</taxon>
        <taxon>Bacillati</taxon>
        <taxon>Chloroflexota</taxon>
        <taxon>Ktedonobacteria</taxon>
        <taxon>Ktedonobacterales</taxon>
        <taxon>Dictyobacteraceae</taxon>
        <taxon>Tengunoibacter</taxon>
    </lineage>
</organism>
<dbReference type="GO" id="GO:0004674">
    <property type="term" value="F:protein serine/threonine kinase activity"/>
    <property type="evidence" value="ECO:0007669"/>
    <property type="project" value="UniProtKB-EC"/>
</dbReference>
<dbReference type="EMBL" id="BIFR01000001">
    <property type="protein sequence ID" value="GCE12135.1"/>
    <property type="molecule type" value="Genomic_DNA"/>
</dbReference>
<feature type="transmembrane region" description="Helical" evidence="6">
    <location>
        <begin position="512"/>
        <end position="537"/>
    </location>
</feature>
<dbReference type="CDD" id="cd14014">
    <property type="entry name" value="STKc_PknB_like"/>
    <property type="match status" value="1"/>
</dbReference>
<dbReference type="PROSITE" id="PS00108">
    <property type="entry name" value="PROTEIN_KINASE_ST"/>
    <property type="match status" value="1"/>
</dbReference>
<evidence type="ECO:0000256" key="3">
    <source>
        <dbReference type="ARBA" id="ARBA00022741"/>
    </source>
</evidence>
<gene>
    <name evidence="8" type="ORF">KTT_19940</name>
</gene>
<dbReference type="InterPro" id="IPR050660">
    <property type="entry name" value="NEK_Ser/Thr_kinase"/>
</dbReference>
<keyword evidence="4" id="KW-0418">Kinase</keyword>
<feature type="transmembrane region" description="Helical" evidence="6">
    <location>
        <begin position="446"/>
        <end position="468"/>
    </location>
</feature>
<dbReference type="InterPro" id="IPR000719">
    <property type="entry name" value="Prot_kinase_dom"/>
</dbReference>
<evidence type="ECO:0000259" key="7">
    <source>
        <dbReference type="PROSITE" id="PS50011"/>
    </source>
</evidence>
<evidence type="ECO:0000313" key="8">
    <source>
        <dbReference type="EMBL" id="GCE12135.1"/>
    </source>
</evidence>
<comment type="caution">
    <text evidence="8">The sequence shown here is derived from an EMBL/GenBank/DDBJ whole genome shotgun (WGS) entry which is preliminary data.</text>
</comment>
<protein>
    <recommendedName>
        <fullName evidence="1">non-specific serine/threonine protein kinase</fullName>
        <ecNumber evidence="1">2.7.11.1</ecNumber>
    </recommendedName>
</protein>
<keyword evidence="2" id="KW-0808">Transferase</keyword>
<evidence type="ECO:0000256" key="1">
    <source>
        <dbReference type="ARBA" id="ARBA00012513"/>
    </source>
</evidence>
<keyword evidence="6" id="KW-1133">Transmembrane helix</keyword>
<proteinExistence type="predicted"/>
<dbReference type="SUPFAM" id="SSF56112">
    <property type="entry name" value="Protein kinase-like (PK-like)"/>
    <property type="match status" value="1"/>
</dbReference>
<accession>A0A401ZZ69</accession>
<sequence length="552" mass="60498">MLLTAGTVIGGHYIIGDLINRGGFGAVYRGVDTSEGNRLCALKETYDVTPAARRQALMEASILFTVRSPHLPEVYDALEDHGRFYLIMQFVEGQNLLQLLQQRLPGLRIGEQQPYQAHSGPCTEQEVLNWLLPIIDVLQELHSRKPPILHRDIKAGNIIITPEQKAVLVDFGLTKLYDPTRGTQTLVKAVSEGFSSLEQYIGQTSPRSDLYSMAATMYLLLTNRLPPPAVTRSVQDELISPRLLNPLVSQKMERVLLKALAVHPDDRYGSMHDFAQALMEPEFTAHADQTILGPSLTSLPIVPSPAPLYLSAPHPAAPAAYPGPPVAYNPYNSSTVQSSYPAFQPGGYSSPIQVHAVYPQLPAHPPVSPRYGAPSSPQPRMVSLPNPTDVGCAWGLLQGMLSALIVLFLREPGAFILAWGLGLLFYVWAGMRATRKGGSVLRGGWAGYWAGILGTISFWITLGIGLVVRVSLRANDLNKRLAGQPSNEIVNQAWRDVQPIWPKVLLFARQPLWINVGALLLAGLVVAWLCGWLGGLIRRLRSSGRPQNGRRP</sequence>
<dbReference type="Pfam" id="PF00069">
    <property type="entry name" value="Pkinase"/>
    <property type="match status" value="1"/>
</dbReference>
<name>A0A401ZZ69_9CHLR</name>
<dbReference type="Proteomes" id="UP000287352">
    <property type="component" value="Unassembled WGS sequence"/>
</dbReference>
<feature type="domain" description="Protein kinase" evidence="7">
    <location>
        <begin position="13"/>
        <end position="283"/>
    </location>
</feature>
<dbReference type="AlphaFoldDB" id="A0A401ZZ69"/>
<dbReference type="InterPro" id="IPR008271">
    <property type="entry name" value="Ser/Thr_kinase_AS"/>
</dbReference>
<keyword evidence="6" id="KW-0472">Membrane</keyword>
<dbReference type="Gene3D" id="3.30.200.20">
    <property type="entry name" value="Phosphorylase Kinase, domain 1"/>
    <property type="match status" value="1"/>
</dbReference>